<keyword evidence="9" id="KW-1185">Reference proteome</keyword>
<keyword evidence="5 6" id="KW-0472">Membrane</keyword>
<dbReference type="Proteomes" id="UP000648182">
    <property type="component" value="Unassembled WGS sequence"/>
</dbReference>
<dbReference type="CDD" id="cd17316">
    <property type="entry name" value="MFS_SV2_like"/>
    <property type="match status" value="1"/>
</dbReference>
<feature type="transmembrane region" description="Helical" evidence="6">
    <location>
        <begin position="64"/>
        <end position="82"/>
    </location>
</feature>
<evidence type="ECO:0000259" key="7">
    <source>
        <dbReference type="PROSITE" id="PS50850"/>
    </source>
</evidence>
<feature type="domain" description="Major facilitator superfamily (MFS) profile" evidence="7">
    <location>
        <begin position="28"/>
        <end position="443"/>
    </location>
</feature>
<feature type="transmembrane region" description="Helical" evidence="6">
    <location>
        <begin position="397"/>
        <end position="415"/>
    </location>
</feature>
<feature type="transmembrane region" description="Helical" evidence="6">
    <location>
        <begin position="21"/>
        <end position="41"/>
    </location>
</feature>
<feature type="transmembrane region" description="Helical" evidence="6">
    <location>
        <begin position="268"/>
        <end position="287"/>
    </location>
</feature>
<dbReference type="InterPro" id="IPR005828">
    <property type="entry name" value="MFS_sugar_transport-like"/>
</dbReference>
<feature type="transmembrane region" description="Helical" evidence="6">
    <location>
        <begin position="331"/>
        <end position="350"/>
    </location>
</feature>
<evidence type="ECO:0000256" key="4">
    <source>
        <dbReference type="ARBA" id="ARBA00022989"/>
    </source>
</evidence>
<keyword evidence="2" id="KW-0813">Transport</keyword>
<dbReference type="InterPro" id="IPR036259">
    <property type="entry name" value="MFS_trans_sf"/>
</dbReference>
<dbReference type="PROSITE" id="PS50850">
    <property type="entry name" value="MFS"/>
    <property type="match status" value="1"/>
</dbReference>
<feature type="transmembrane region" description="Helical" evidence="6">
    <location>
        <begin position="421"/>
        <end position="440"/>
    </location>
</feature>
<feature type="transmembrane region" description="Helical" evidence="6">
    <location>
        <begin position="94"/>
        <end position="113"/>
    </location>
</feature>
<gene>
    <name evidence="8" type="ORF">H9631_09790</name>
</gene>
<feature type="transmembrane region" description="Helical" evidence="6">
    <location>
        <begin position="299"/>
        <end position="324"/>
    </location>
</feature>
<dbReference type="PANTHER" id="PTHR23511:SF34">
    <property type="entry name" value="SYNAPTIC VESICLE GLYCOPROTEIN 2"/>
    <property type="match status" value="1"/>
</dbReference>
<keyword evidence="4 6" id="KW-1133">Transmembrane helix</keyword>
<accession>A0ABR8VKU6</accession>
<dbReference type="EMBL" id="JACSPV010000013">
    <property type="protein sequence ID" value="MBD8005374.1"/>
    <property type="molecule type" value="Genomic_DNA"/>
</dbReference>
<organism evidence="8 9">
    <name type="scientific">Bacillus norwichensis</name>
    <dbReference type="NCBI Taxonomy" id="2762217"/>
    <lineage>
        <taxon>Bacteria</taxon>
        <taxon>Bacillati</taxon>
        <taxon>Bacillota</taxon>
        <taxon>Bacilli</taxon>
        <taxon>Bacillales</taxon>
        <taxon>Bacillaceae</taxon>
        <taxon>Bacillus</taxon>
    </lineage>
</organism>
<dbReference type="InterPro" id="IPR020846">
    <property type="entry name" value="MFS_dom"/>
</dbReference>
<feature type="transmembrane region" description="Helical" evidence="6">
    <location>
        <begin position="356"/>
        <end position="376"/>
    </location>
</feature>
<name>A0ABR8VKU6_9BACI</name>
<evidence type="ECO:0000256" key="2">
    <source>
        <dbReference type="ARBA" id="ARBA00022448"/>
    </source>
</evidence>
<dbReference type="RefSeq" id="WP_191812265.1">
    <property type="nucleotide sequence ID" value="NZ_JACSPV010000013.1"/>
</dbReference>
<dbReference type="Pfam" id="PF00083">
    <property type="entry name" value="Sugar_tr"/>
    <property type="match status" value="1"/>
</dbReference>
<dbReference type="Gene3D" id="1.20.1250.20">
    <property type="entry name" value="MFS general substrate transporter like domains"/>
    <property type="match status" value="1"/>
</dbReference>
<evidence type="ECO:0000256" key="1">
    <source>
        <dbReference type="ARBA" id="ARBA00004651"/>
    </source>
</evidence>
<sequence length="468" mass="50494">MGAIYGQKVADLNARIDRLPTLGFSNLTFLIIGLSYFFVYFDISVIGFTLPKITEVFQLTATEAAYPVTLYLIGYVIGDYLLSLVADRVGRRKALLYTVLIVAIGGFLSAFAWDLWSLSIFRFITGVGTGAEIAIASTIITEFSPSKSRGKYLQLMYFWGAAGLTVTPFISIALINLENGWRIIFGLGALVAVVLIFMRARFLPESARWLIINGKAEEAEKLVADMERRVRMKTGKELPPVPVVPPEDESSGSVTKTLFSPPYLKRTVITLAFWLVWLITTYAYLSYAPTILIESGNTASSGLLFTALGYLGTPVGALIALILIDKVERKYFMFCVTVVFAGALCLMTIVSSNFMVILGAFMCSMMIAANSAGYVYMAEIFPTRVRTTGVAITEGGGQIGGIIAPFLTVALLNVIGGIGTLYVLAAIVLSSGLIILIGGMRTTGLELTKIAGDPASASRHTKNISGGL</sequence>
<comment type="caution">
    <text evidence="8">The sequence shown here is derived from an EMBL/GenBank/DDBJ whole genome shotgun (WGS) entry which is preliminary data.</text>
</comment>
<feature type="transmembrane region" description="Helical" evidence="6">
    <location>
        <begin position="119"/>
        <end position="143"/>
    </location>
</feature>
<dbReference type="PROSITE" id="PS00216">
    <property type="entry name" value="SUGAR_TRANSPORT_1"/>
    <property type="match status" value="1"/>
</dbReference>
<dbReference type="PANTHER" id="PTHR23511">
    <property type="entry name" value="SYNAPTIC VESICLE GLYCOPROTEIN 2"/>
    <property type="match status" value="1"/>
</dbReference>
<keyword evidence="3 6" id="KW-0812">Transmembrane</keyword>
<dbReference type="SUPFAM" id="SSF103473">
    <property type="entry name" value="MFS general substrate transporter"/>
    <property type="match status" value="1"/>
</dbReference>
<evidence type="ECO:0000313" key="8">
    <source>
        <dbReference type="EMBL" id="MBD8005374.1"/>
    </source>
</evidence>
<feature type="transmembrane region" description="Helical" evidence="6">
    <location>
        <begin position="181"/>
        <end position="198"/>
    </location>
</feature>
<comment type="subcellular location">
    <subcellularLocation>
        <location evidence="1">Cell membrane</location>
        <topology evidence="1">Multi-pass membrane protein</topology>
    </subcellularLocation>
</comment>
<protein>
    <submittedName>
        <fullName evidence="8">MFS transporter</fullName>
    </submittedName>
</protein>
<evidence type="ECO:0000313" key="9">
    <source>
        <dbReference type="Proteomes" id="UP000648182"/>
    </source>
</evidence>
<evidence type="ECO:0000256" key="5">
    <source>
        <dbReference type="ARBA" id="ARBA00023136"/>
    </source>
</evidence>
<dbReference type="PROSITE" id="PS00217">
    <property type="entry name" value="SUGAR_TRANSPORT_2"/>
    <property type="match status" value="1"/>
</dbReference>
<evidence type="ECO:0000256" key="6">
    <source>
        <dbReference type="SAM" id="Phobius"/>
    </source>
</evidence>
<feature type="transmembrane region" description="Helical" evidence="6">
    <location>
        <begin position="155"/>
        <end position="175"/>
    </location>
</feature>
<proteinExistence type="predicted"/>
<reference evidence="8 9" key="1">
    <citation type="submission" date="2020-08" db="EMBL/GenBank/DDBJ databases">
        <title>A Genomic Blueprint of the Chicken Gut Microbiome.</title>
        <authorList>
            <person name="Gilroy R."/>
            <person name="Ravi A."/>
            <person name="Getino M."/>
            <person name="Pursley I."/>
            <person name="Horton D.L."/>
            <person name="Alikhan N.-F."/>
            <person name="Baker D."/>
            <person name="Gharbi K."/>
            <person name="Hall N."/>
            <person name="Watson M."/>
            <person name="Adriaenssens E.M."/>
            <person name="Foster-Nyarko E."/>
            <person name="Jarju S."/>
            <person name="Secka A."/>
            <person name="Antonio M."/>
            <person name="Oren A."/>
            <person name="Chaudhuri R."/>
            <person name="La Ragione R.M."/>
            <person name="Hildebrand F."/>
            <person name="Pallen M.J."/>
        </authorList>
    </citation>
    <scope>NUCLEOTIDE SEQUENCE [LARGE SCALE GENOMIC DNA]</scope>
    <source>
        <strain evidence="8 9">Sa1BUA2</strain>
    </source>
</reference>
<dbReference type="InterPro" id="IPR005829">
    <property type="entry name" value="Sugar_transporter_CS"/>
</dbReference>
<evidence type="ECO:0000256" key="3">
    <source>
        <dbReference type="ARBA" id="ARBA00022692"/>
    </source>
</evidence>